<feature type="domain" description="YrdC-like" evidence="12">
    <location>
        <begin position="12"/>
        <end position="201"/>
    </location>
</feature>
<dbReference type="Pfam" id="PF02367">
    <property type="entry name" value="TsaE"/>
    <property type="match status" value="1"/>
</dbReference>
<evidence type="ECO:0000256" key="5">
    <source>
        <dbReference type="ARBA" id="ARBA00022679"/>
    </source>
</evidence>
<evidence type="ECO:0000256" key="11">
    <source>
        <dbReference type="ARBA" id="ARBA00048366"/>
    </source>
</evidence>
<dbReference type="Gene3D" id="3.40.50.300">
    <property type="entry name" value="P-loop containing nucleotide triphosphate hydrolases"/>
    <property type="match status" value="1"/>
</dbReference>
<dbReference type="AlphaFoldDB" id="A0A2M7BCW7"/>
<proteinExistence type="inferred from homology"/>
<dbReference type="PROSITE" id="PS51163">
    <property type="entry name" value="YRDC"/>
    <property type="match status" value="1"/>
</dbReference>
<dbReference type="PANTHER" id="PTHR17490">
    <property type="entry name" value="SUA5"/>
    <property type="match status" value="1"/>
</dbReference>
<keyword evidence="6" id="KW-0819">tRNA processing</keyword>
<evidence type="ECO:0000256" key="4">
    <source>
        <dbReference type="ARBA" id="ARBA00022490"/>
    </source>
</evidence>
<evidence type="ECO:0000256" key="8">
    <source>
        <dbReference type="ARBA" id="ARBA00022741"/>
    </source>
</evidence>
<keyword evidence="9" id="KW-0067">ATP-binding</keyword>
<evidence type="ECO:0000256" key="2">
    <source>
        <dbReference type="ARBA" id="ARBA00007663"/>
    </source>
</evidence>
<evidence type="ECO:0000313" key="14">
    <source>
        <dbReference type="Proteomes" id="UP000229631"/>
    </source>
</evidence>
<dbReference type="InterPro" id="IPR003442">
    <property type="entry name" value="T6A_TsaE"/>
</dbReference>
<dbReference type="InterPro" id="IPR050156">
    <property type="entry name" value="TC-AMP_synthase_SUA5"/>
</dbReference>
<dbReference type="GO" id="GO:0003725">
    <property type="term" value="F:double-stranded RNA binding"/>
    <property type="evidence" value="ECO:0007669"/>
    <property type="project" value="InterPro"/>
</dbReference>
<keyword evidence="7" id="KW-0548">Nucleotidyltransferase</keyword>
<dbReference type="GO" id="GO:0002949">
    <property type="term" value="P:tRNA threonylcarbamoyladenosine modification"/>
    <property type="evidence" value="ECO:0007669"/>
    <property type="project" value="InterPro"/>
</dbReference>
<dbReference type="SUPFAM" id="SSF52540">
    <property type="entry name" value="P-loop containing nucleoside triphosphate hydrolases"/>
    <property type="match status" value="1"/>
</dbReference>
<keyword evidence="4" id="KW-0963">Cytoplasm</keyword>
<protein>
    <recommendedName>
        <fullName evidence="10">L-threonylcarbamoyladenylate synthase</fullName>
        <ecNumber evidence="3">2.7.7.87</ecNumber>
    </recommendedName>
    <alternativeName>
        <fullName evidence="10">L-threonylcarbamoyladenylate synthase</fullName>
    </alternativeName>
</protein>
<evidence type="ECO:0000256" key="9">
    <source>
        <dbReference type="ARBA" id="ARBA00022840"/>
    </source>
</evidence>
<dbReference type="Pfam" id="PF01300">
    <property type="entry name" value="Sua5_yciO_yrdC"/>
    <property type="match status" value="1"/>
</dbReference>
<evidence type="ECO:0000256" key="7">
    <source>
        <dbReference type="ARBA" id="ARBA00022695"/>
    </source>
</evidence>
<dbReference type="NCBIfam" id="TIGR00057">
    <property type="entry name" value="L-threonylcarbamoyladenylate synthase"/>
    <property type="match status" value="1"/>
</dbReference>
<dbReference type="GO" id="GO:0061710">
    <property type="term" value="F:L-threonylcarbamoyladenylate synthase"/>
    <property type="evidence" value="ECO:0007669"/>
    <property type="project" value="UniProtKB-EC"/>
</dbReference>
<comment type="caution">
    <text evidence="13">The sequence shown here is derived from an EMBL/GenBank/DDBJ whole genome shotgun (WGS) entry which is preliminary data.</text>
</comment>
<dbReference type="GO" id="GO:0005524">
    <property type="term" value="F:ATP binding"/>
    <property type="evidence" value="ECO:0007669"/>
    <property type="project" value="UniProtKB-KW"/>
</dbReference>
<evidence type="ECO:0000256" key="10">
    <source>
        <dbReference type="ARBA" id="ARBA00029774"/>
    </source>
</evidence>
<dbReference type="InterPro" id="IPR027417">
    <property type="entry name" value="P-loop_NTPase"/>
</dbReference>
<evidence type="ECO:0000256" key="3">
    <source>
        <dbReference type="ARBA" id="ARBA00012584"/>
    </source>
</evidence>
<keyword evidence="8" id="KW-0547">Nucleotide-binding</keyword>
<dbReference type="GO" id="GO:0005737">
    <property type="term" value="C:cytoplasm"/>
    <property type="evidence" value="ECO:0007669"/>
    <property type="project" value="UniProtKB-SubCell"/>
</dbReference>
<evidence type="ECO:0000313" key="13">
    <source>
        <dbReference type="EMBL" id="PIV00956.1"/>
    </source>
</evidence>
<reference evidence="14" key="1">
    <citation type="submission" date="2017-09" db="EMBL/GenBank/DDBJ databases">
        <title>Depth-based differentiation of microbial function through sediment-hosted aquifers and enrichment of novel symbionts in the deep terrestrial subsurface.</title>
        <authorList>
            <person name="Probst A.J."/>
            <person name="Ladd B."/>
            <person name="Jarett J.K."/>
            <person name="Geller-Mcgrath D.E."/>
            <person name="Sieber C.M.K."/>
            <person name="Emerson J.B."/>
            <person name="Anantharaman K."/>
            <person name="Thomas B.C."/>
            <person name="Malmstrom R."/>
            <person name="Stieglmeier M."/>
            <person name="Klingl A."/>
            <person name="Woyke T."/>
            <person name="Ryan C.M."/>
            <person name="Banfield J.F."/>
        </authorList>
    </citation>
    <scope>NUCLEOTIDE SEQUENCE [LARGE SCALE GENOMIC DNA]</scope>
</reference>
<dbReference type="Gene3D" id="3.90.870.10">
    <property type="entry name" value="DHBP synthase"/>
    <property type="match status" value="1"/>
</dbReference>
<accession>A0A2M7BCW7</accession>
<dbReference type="PANTHER" id="PTHR17490:SF16">
    <property type="entry name" value="THREONYLCARBAMOYL-AMP SYNTHASE"/>
    <property type="match status" value="1"/>
</dbReference>
<dbReference type="GO" id="GO:0006450">
    <property type="term" value="P:regulation of translational fidelity"/>
    <property type="evidence" value="ECO:0007669"/>
    <property type="project" value="TreeGrafter"/>
</dbReference>
<comment type="similarity">
    <text evidence="2">Belongs to the SUA5 family.</text>
</comment>
<comment type="subcellular location">
    <subcellularLocation>
        <location evidence="1">Cytoplasm</location>
    </subcellularLocation>
</comment>
<evidence type="ECO:0000256" key="1">
    <source>
        <dbReference type="ARBA" id="ARBA00004496"/>
    </source>
</evidence>
<comment type="catalytic activity">
    <reaction evidence="11">
        <text>L-threonine + hydrogencarbonate + ATP = L-threonylcarbamoyladenylate + diphosphate + H2O</text>
        <dbReference type="Rhea" id="RHEA:36407"/>
        <dbReference type="ChEBI" id="CHEBI:15377"/>
        <dbReference type="ChEBI" id="CHEBI:17544"/>
        <dbReference type="ChEBI" id="CHEBI:30616"/>
        <dbReference type="ChEBI" id="CHEBI:33019"/>
        <dbReference type="ChEBI" id="CHEBI:57926"/>
        <dbReference type="ChEBI" id="CHEBI:73682"/>
        <dbReference type="EC" id="2.7.7.87"/>
    </reaction>
</comment>
<sequence>MEIIRLTNNNRQAVLDQTLEILRSGGLVVFPSDTVYGLLADATNLLAVTKLLAFKDRPIGKAISIFAADKAMVNDYVSLNQNGVNVVNNLLPGPFTVVAKSRHQTDSRLEAENGTLGIRIPDYPLILALVKAFKKPLTATSANLPGKDPVHSISALIKTLSKIKKSYLNLVVDGNILPKNKPSTVIDTTTGQLKTLRLGDLLPKTPNTFISNSEKQTKKLARFLATKFIKKTLSRPIMFLLEGDLGVGKTIFAKGLGNALGITEEITSPTFNILNEYRLETPLNENNFDIESNHQNTSKYNKRLFVHADFYRIEAKEELFKLDFFKSLNRGNIYAIEWPERLPAEMISALKNTAEIVYVKLKYVTKKKRIIKWGKD</sequence>
<gene>
    <name evidence="13" type="ORF">COS54_01940</name>
</gene>
<dbReference type="InterPro" id="IPR017945">
    <property type="entry name" value="DHBP_synth_RibB-like_a/b_dom"/>
</dbReference>
<dbReference type="Proteomes" id="UP000229631">
    <property type="component" value="Unassembled WGS sequence"/>
</dbReference>
<evidence type="ECO:0000256" key="6">
    <source>
        <dbReference type="ARBA" id="ARBA00022694"/>
    </source>
</evidence>
<name>A0A2M7BCW7_9BACT</name>
<dbReference type="GO" id="GO:0000049">
    <property type="term" value="F:tRNA binding"/>
    <property type="evidence" value="ECO:0007669"/>
    <property type="project" value="TreeGrafter"/>
</dbReference>
<dbReference type="EMBL" id="PEVC01000037">
    <property type="protein sequence ID" value="PIV00956.1"/>
    <property type="molecule type" value="Genomic_DNA"/>
</dbReference>
<dbReference type="InterPro" id="IPR006070">
    <property type="entry name" value="Sua5-like_dom"/>
</dbReference>
<dbReference type="SUPFAM" id="SSF55821">
    <property type="entry name" value="YrdC/RibB"/>
    <property type="match status" value="1"/>
</dbReference>
<organism evidence="13 14">
    <name type="scientific">Candidatus Shapirobacteria bacterium CG03_land_8_20_14_0_80_39_12</name>
    <dbReference type="NCBI Taxonomy" id="1974879"/>
    <lineage>
        <taxon>Bacteria</taxon>
        <taxon>Candidatus Shapironibacteriota</taxon>
    </lineage>
</organism>
<keyword evidence="5" id="KW-0808">Transferase</keyword>
<evidence type="ECO:0000259" key="12">
    <source>
        <dbReference type="PROSITE" id="PS51163"/>
    </source>
</evidence>
<dbReference type="EC" id="2.7.7.87" evidence="3"/>